<dbReference type="AlphaFoldDB" id="A0A8E6BCX1"/>
<feature type="domain" description="Lactate racemase C-terminal" evidence="2">
    <location>
        <begin position="275"/>
        <end position="416"/>
    </location>
</feature>
<dbReference type="RefSeq" id="WP_213499732.1">
    <property type="nucleotide sequence ID" value="NZ_CP074694.1"/>
</dbReference>
<dbReference type="Pfam" id="PF21113">
    <property type="entry name" value="LarA_C"/>
    <property type="match status" value="1"/>
</dbReference>
<dbReference type="Proteomes" id="UP000676194">
    <property type="component" value="Chromosome"/>
</dbReference>
<protein>
    <submittedName>
        <fullName evidence="3">Nickel-dependent lactate racemase</fullName>
    </submittedName>
</protein>
<evidence type="ECO:0000259" key="1">
    <source>
        <dbReference type="Pfam" id="PF09861"/>
    </source>
</evidence>
<dbReference type="InterPro" id="IPR048520">
    <property type="entry name" value="LarA_C"/>
</dbReference>
<dbReference type="Gene3D" id="3.90.226.30">
    <property type="match status" value="1"/>
</dbReference>
<keyword evidence="4" id="KW-1185">Reference proteome</keyword>
<evidence type="ECO:0000313" key="3">
    <source>
        <dbReference type="EMBL" id="QVL34595.1"/>
    </source>
</evidence>
<sequence length="424" mass="46545">MRVKLDYGKTGLEVILPANRTLEPLKIADTVPLQNPEAVLEDALKNPIGSAPLLELARGKKSACVVICDITRPVPNKILLPPILRTLEAGGIPREKICILIATGLHRPNEGEELIELVGEEIAKNYMCYNHHGKELHEHTYLGTTEMGVPIWIDSHYVNADLKITTGLIEPHLMAGYSGGRKLICPGIAALETVKVWHGPKFLEHPKADCGILEGNPVHEENTRIALKTGCDFIVNVCIDGQRKITWLGAGDMIKAWHKGVEYIQDIVKVGVPEPLDVVVTSCAGYPLDTTWYQAVKGLTGALPIVKKGGTIILAASLSEGVGSPEFVHLIKDNPDLKIFKERILGSDYFVMDQWQLEELAKVMAHCKVKVVTDGLTPETIRECFAEPAISVEQAVEDCVKEYGEKTRIAVIPKGPYVLPYVKV</sequence>
<name>A0A8E6BCX1_9BACT</name>
<gene>
    <name evidence="3" type="primary">larA</name>
    <name evidence="3" type="ORF">KIH39_12010</name>
</gene>
<dbReference type="InterPro" id="IPR043166">
    <property type="entry name" value="LarA-like_C"/>
</dbReference>
<organism evidence="3 4">
    <name type="scientific">Telmatocola sphagniphila</name>
    <dbReference type="NCBI Taxonomy" id="1123043"/>
    <lineage>
        <taxon>Bacteria</taxon>
        <taxon>Pseudomonadati</taxon>
        <taxon>Planctomycetota</taxon>
        <taxon>Planctomycetia</taxon>
        <taxon>Gemmatales</taxon>
        <taxon>Gemmataceae</taxon>
    </lineage>
</organism>
<dbReference type="GO" id="GO:0050043">
    <property type="term" value="F:lactate racemase activity"/>
    <property type="evidence" value="ECO:0007669"/>
    <property type="project" value="InterPro"/>
</dbReference>
<dbReference type="PANTHER" id="PTHR33171">
    <property type="entry name" value="LAR_N DOMAIN-CONTAINING PROTEIN"/>
    <property type="match status" value="1"/>
</dbReference>
<proteinExistence type="predicted"/>
<evidence type="ECO:0000259" key="2">
    <source>
        <dbReference type="Pfam" id="PF21113"/>
    </source>
</evidence>
<dbReference type="EMBL" id="CP074694">
    <property type="protein sequence ID" value="QVL34595.1"/>
    <property type="molecule type" value="Genomic_DNA"/>
</dbReference>
<dbReference type="Gene3D" id="3.40.50.11440">
    <property type="match status" value="1"/>
</dbReference>
<dbReference type="KEGG" id="tsph:KIH39_12010"/>
<reference evidence="3" key="1">
    <citation type="submission" date="2021-05" db="EMBL/GenBank/DDBJ databases">
        <title>Complete genome sequence of the cellulolytic planctomycete Telmatocola sphagniphila SP2T and characterization of the first cellulase from planctomycetes.</title>
        <authorList>
            <person name="Rakitin A.L."/>
            <person name="Beletsky A.V."/>
            <person name="Naumoff D.G."/>
            <person name="Kulichevskaya I.S."/>
            <person name="Mardanov A.V."/>
            <person name="Ravin N.V."/>
            <person name="Dedysh S.N."/>
        </authorList>
    </citation>
    <scope>NUCLEOTIDE SEQUENCE</scope>
    <source>
        <strain evidence="3">SP2T</strain>
    </source>
</reference>
<dbReference type="InterPro" id="IPR047926">
    <property type="entry name" value="Ni_dep_LarA"/>
</dbReference>
<feature type="domain" description="LarA-like N-terminal" evidence="1">
    <location>
        <begin position="7"/>
        <end position="209"/>
    </location>
</feature>
<dbReference type="Pfam" id="PF09861">
    <property type="entry name" value="Lar_N"/>
    <property type="match status" value="1"/>
</dbReference>
<evidence type="ECO:0000313" key="4">
    <source>
        <dbReference type="Proteomes" id="UP000676194"/>
    </source>
</evidence>
<dbReference type="NCBIfam" id="NF033504">
    <property type="entry name" value="Ni_dep_LarA"/>
    <property type="match status" value="1"/>
</dbReference>
<dbReference type="PANTHER" id="PTHR33171:SF17">
    <property type="entry name" value="LARA-LIKE N-TERMINAL DOMAIN-CONTAINING PROTEIN"/>
    <property type="match status" value="1"/>
</dbReference>
<dbReference type="InterPro" id="IPR048068">
    <property type="entry name" value="LarA-like"/>
</dbReference>
<dbReference type="InterPro" id="IPR018657">
    <property type="entry name" value="LarA-like_N"/>
</dbReference>
<accession>A0A8E6BCX1</accession>